<accession>A0A814FG97</accession>
<dbReference type="EMBL" id="CAJNOQ010002906">
    <property type="protein sequence ID" value="CAF0985328.1"/>
    <property type="molecule type" value="Genomic_DNA"/>
</dbReference>
<dbReference type="Proteomes" id="UP000682733">
    <property type="component" value="Unassembled WGS sequence"/>
</dbReference>
<evidence type="ECO:0000313" key="4">
    <source>
        <dbReference type="EMBL" id="CAF3757589.1"/>
    </source>
</evidence>
<keyword evidence="5" id="KW-1185">Reference proteome</keyword>
<dbReference type="InterPro" id="IPR004244">
    <property type="entry name" value="Transposase_22"/>
</dbReference>
<organism evidence="2 5">
    <name type="scientific">Didymodactylos carnosus</name>
    <dbReference type="NCBI Taxonomy" id="1234261"/>
    <lineage>
        <taxon>Eukaryota</taxon>
        <taxon>Metazoa</taxon>
        <taxon>Spiralia</taxon>
        <taxon>Gnathifera</taxon>
        <taxon>Rotifera</taxon>
        <taxon>Eurotatoria</taxon>
        <taxon>Bdelloidea</taxon>
        <taxon>Philodinida</taxon>
        <taxon>Philodinidae</taxon>
        <taxon>Didymodactylos</taxon>
    </lineage>
</organism>
<evidence type="ECO:0000313" key="3">
    <source>
        <dbReference type="EMBL" id="CAF3551740.1"/>
    </source>
</evidence>
<dbReference type="Proteomes" id="UP000681722">
    <property type="component" value="Unassembled WGS sequence"/>
</dbReference>
<dbReference type="Proteomes" id="UP000663829">
    <property type="component" value="Unassembled WGS sequence"/>
</dbReference>
<dbReference type="OrthoDB" id="6725610at2759"/>
<dbReference type="EMBL" id="CAJOBC010002906">
    <property type="protein sequence ID" value="CAF3757589.1"/>
    <property type="molecule type" value="Genomic_DNA"/>
</dbReference>
<dbReference type="PANTHER" id="PTHR11505">
    <property type="entry name" value="L1 TRANSPOSABLE ELEMENT-RELATED"/>
    <property type="match status" value="1"/>
</dbReference>
<reference evidence="2" key="1">
    <citation type="submission" date="2021-02" db="EMBL/GenBank/DDBJ databases">
        <authorList>
            <person name="Nowell W R."/>
        </authorList>
    </citation>
    <scope>NUCLEOTIDE SEQUENCE</scope>
</reference>
<protein>
    <submittedName>
        <fullName evidence="2">Uncharacterized protein</fullName>
    </submittedName>
</protein>
<evidence type="ECO:0000313" key="5">
    <source>
        <dbReference type="Proteomes" id="UP000663829"/>
    </source>
</evidence>
<dbReference type="Proteomes" id="UP000677228">
    <property type="component" value="Unassembled WGS sequence"/>
</dbReference>
<comment type="caution">
    <text evidence="2">The sequence shown here is derived from an EMBL/GenBank/DDBJ whole genome shotgun (WGS) entry which is preliminary data.</text>
</comment>
<gene>
    <name evidence="2" type="ORF">GPM918_LOCUS12968</name>
    <name evidence="1" type="ORF">OVA965_LOCUS3081</name>
    <name evidence="4" type="ORF">SRO942_LOCUS12968</name>
    <name evidence="3" type="ORF">TMI583_LOCUS3077</name>
</gene>
<evidence type="ECO:0000313" key="2">
    <source>
        <dbReference type="EMBL" id="CAF0985328.1"/>
    </source>
</evidence>
<evidence type="ECO:0000313" key="1">
    <source>
        <dbReference type="EMBL" id="CAF0770960.1"/>
    </source>
</evidence>
<proteinExistence type="predicted"/>
<dbReference type="AlphaFoldDB" id="A0A814FG97"/>
<name>A0A814FG97_9BILA</name>
<sequence length="215" mass="24768">MVKGSQRRSNKPTTCDYESVATVDIEGIVKSVLQSDAMLQGISKIVRETVLPLEKRIKQLEDELFELKVAHDDLATYDRRTNLRFYGLPEEAGEDTCQLIIQTCASIGVNVKTEDISISHRVGPVYNKKKNPRAIICRFIHYRTRQFILQKKKNLDKQISVNEDLTKDNLTIYRYARQKLGKISVYTLNGKVMYRDGVKRTRLISTDQIDQLLDD</sequence>
<dbReference type="EMBL" id="CAJNOK010000717">
    <property type="protein sequence ID" value="CAF0770960.1"/>
    <property type="molecule type" value="Genomic_DNA"/>
</dbReference>
<dbReference type="EMBL" id="CAJOBA010000716">
    <property type="protein sequence ID" value="CAF3551740.1"/>
    <property type="molecule type" value="Genomic_DNA"/>
</dbReference>
<dbReference type="Gene3D" id="3.30.70.1820">
    <property type="entry name" value="L1 transposable element, RRM domain"/>
    <property type="match status" value="1"/>
</dbReference>